<name>A0A437N881_9SPHN</name>
<feature type="transmembrane region" description="Helical" evidence="7">
    <location>
        <begin position="478"/>
        <end position="498"/>
    </location>
</feature>
<dbReference type="EMBL" id="SACO01000003">
    <property type="protein sequence ID" value="RVU06134.1"/>
    <property type="molecule type" value="Genomic_DNA"/>
</dbReference>
<proteinExistence type="predicted"/>
<dbReference type="GO" id="GO:0005886">
    <property type="term" value="C:plasma membrane"/>
    <property type="evidence" value="ECO:0007669"/>
    <property type="project" value="UniProtKB-SubCell"/>
</dbReference>
<keyword evidence="6 7" id="KW-0472">Membrane</keyword>
<keyword evidence="9" id="KW-1185">Reference proteome</keyword>
<dbReference type="AlphaFoldDB" id="A0A437N881"/>
<feature type="transmembrane region" description="Helical" evidence="7">
    <location>
        <begin position="56"/>
        <end position="77"/>
    </location>
</feature>
<feature type="transmembrane region" description="Helical" evidence="7">
    <location>
        <begin position="422"/>
        <end position="440"/>
    </location>
</feature>
<dbReference type="PANTHER" id="PTHR30509">
    <property type="entry name" value="P-HYDROXYBENZOIC ACID EFFLUX PUMP SUBUNIT-RELATED"/>
    <property type="match status" value="1"/>
</dbReference>
<evidence type="ECO:0000256" key="4">
    <source>
        <dbReference type="ARBA" id="ARBA00022692"/>
    </source>
</evidence>
<sequence length="663" mass="69746">MKHSLGAPALYSIKNAAAALAALGISLAVGLPMPFWAMTTVYITSNPLAGATRSKAIYRMLGTLLGAAVAVITVPALVEWPALLSLALSAWLCLCLTLSLLDRSPRAYVLMLAGYTAAIIAFPSVGHPEAVFDNAVARVTEIVLGISCAAVAHSVFWPTSVGERLSPKLDAWLGDAEHWLRDVMAGNDKHDRDRRKLAVDAVECMILSTHIPYDTSHWREATGSVQALLYRILLLLPLLSGLSDRRQVLGRDLSLEEANGRATAWLDGGLPMGAIPDVAEAAPSGKGWGDLLRESYLVRLEQACHVLGEARQLHQALLQPHHRAPEGLTDTRLPLRLHSDPGLALLSGLAAGLSLLLVCLFWVMTGWPDGAGAAALVGVFCCLFAAMDNPVPAILGFGGAIVGAVPLAGLYLFVILPQIDGFVELSLVLLPPMLVLGMIMPHPRYGLLAVAFLMGFFSALAIQAQFSADFARFINTNVGQIIGVLVAAGVTATFRTMGADASVRRLMRSLRGDLATLAKAQKPVDPAATLARATDQLALISQRLGAPSVEADTSLREVRMAMNLATLGQARAKAEPALAGALSAMMATAADHFDSSAALASPPHDLCDSIDAALRLTLHGAAPSTGPHGALIGSDPATTRAALVALRRNLFPHAPAFAPDIAP</sequence>
<evidence type="ECO:0000256" key="5">
    <source>
        <dbReference type="ARBA" id="ARBA00022989"/>
    </source>
</evidence>
<organism evidence="8 9">
    <name type="scientific">Novosphingobium umbonatum</name>
    <dbReference type="NCBI Taxonomy" id="1908524"/>
    <lineage>
        <taxon>Bacteria</taxon>
        <taxon>Pseudomonadati</taxon>
        <taxon>Pseudomonadota</taxon>
        <taxon>Alphaproteobacteria</taxon>
        <taxon>Sphingomonadales</taxon>
        <taxon>Sphingomonadaceae</taxon>
        <taxon>Novosphingobium</taxon>
    </lineage>
</organism>
<evidence type="ECO:0000313" key="8">
    <source>
        <dbReference type="EMBL" id="RVU06134.1"/>
    </source>
</evidence>
<accession>A0A437N881</accession>
<keyword evidence="2" id="KW-0813">Transport</keyword>
<reference evidence="8 9" key="1">
    <citation type="submission" date="2019-01" db="EMBL/GenBank/DDBJ databases">
        <authorList>
            <person name="Chen W.-M."/>
        </authorList>
    </citation>
    <scope>NUCLEOTIDE SEQUENCE [LARGE SCALE GENOMIC DNA]</scope>
    <source>
        <strain evidence="8 9">FSY-9</strain>
    </source>
</reference>
<gene>
    <name evidence="8" type="ORF">EOE18_04605</name>
</gene>
<dbReference type="GO" id="GO:0022857">
    <property type="term" value="F:transmembrane transporter activity"/>
    <property type="evidence" value="ECO:0007669"/>
    <property type="project" value="InterPro"/>
</dbReference>
<evidence type="ECO:0000313" key="9">
    <source>
        <dbReference type="Proteomes" id="UP000282837"/>
    </source>
</evidence>
<dbReference type="PANTHER" id="PTHR30509:SF9">
    <property type="entry name" value="MULTIDRUG RESISTANCE PROTEIN MDTO"/>
    <property type="match status" value="1"/>
</dbReference>
<feature type="transmembrane region" description="Helical" evidence="7">
    <location>
        <begin position="83"/>
        <end position="101"/>
    </location>
</feature>
<dbReference type="OrthoDB" id="9807111at2"/>
<dbReference type="RefSeq" id="WP_127706728.1">
    <property type="nucleotide sequence ID" value="NZ_SACO01000003.1"/>
</dbReference>
<keyword evidence="5 7" id="KW-1133">Transmembrane helix</keyword>
<protein>
    <submittedName>
        <fullName evidence="8">FUSC family protein</fullName>
    </submittedName>
</protein>
<feature type="transmembrane region" description="Helical" evidence="7">
    <location>
        <begin position="394"/>
        <end position="416"/>
    </location>
</feature>
<comment type="subcellular location">
    <subcellularLocation>
        <location evidence="1">Cell membrane</location>
        <topology evidence="1">Multi-pass membrane protein</topology>
    </subcellularLocation>
</comment>
<feature type="transmembrane region" description="Helical" evidence="7">
    <location>
        <begin position="137"/>
        <end position="157"/>
    </location>
</feature>
<dbReference type="Proteomes" id="UP000282837">
    <property type="component" value="Unassembled WGS sequence"/>
</dbReference>
<evidence type="ECO:0000256" key="7">
    <source>
        <dbReference type="SAM" id="Phobius"/>
    </source>
</evidence>
<evidence type="ECO:0000256" key="6">
    <source>
        <dbReference type="ARBA" id="ARBA00023136"/>
    </source>
</evidence>
<evidence type="ECO:0000256" key="1">
    <source>
        <dbReference type="ARBA" id="ARBA00004651"/>
    </source>
</evidence>
<feature type="transmembrane region" description="Helical" evidence="7">
    <location>
        <begin position="20"/>
        <end position="44"/>
    </location>
</feature>
<keyword evidence="3" id="KW-1003">Cell membrane</keyword>
<feature type="transmembrane region" description="Helical" evidence="7">
    <location>
        <begin position="108"/>
        <end position="125"/>
    </location>
</feature>
<feature type="transmembrane region" description="Helical" evidence="7">
    <location>
        <begin position="370"/>
        <end position="387"/>
    </location>
</feature>
<evidence type="ECO:0000256" key="3">
    <source>
        <dbReference type="ARBA" id="ARBA00022475"/>
    </source>
</evidence>
<comment type="caution">
    <text evidence="8">The sequence shown here is derived from an EMBL/GenBank/DDBJ whole genome shotgun (WGS) entry which is preliminary data.</text>
</comment>
<feature type="transmembrane region" description="Helical" evidence="7">
    <location>
        <begin position="342"/>
        <end position="364"/>
    </location>
</feature>
<keyword evidence="4 7" id="KW-0812">Transmembrane</keyword>
<evidence type="ECO:0000256" key="2">
    <source>
        <dbReference type="ARBA" id="ARBA00022448"/>
    </source>
</evidence>
<dbReference type="Pfam" id="PF04632">
    <property type="entry name" value="FUSC"/>
    <property type="match status" value="1"/>
</dbReference>
<dbReference type="InterPro" id="IPR006726">
    <property type="entry name" value="PHBA_efflux_AaeB/fusaric-R"/>
</dbReference>
<feature type="transmembrane region" description="Helical" evidence="7">
    <location>
        <begin position="447"/>
        <end position="466"/>
    </location>
</feature>